<keyword evidence="2" id="KW-0175">Coiled coil</keyword>
<sequence>MIRYRVTNILADAQECEVMSGHLAKAKVGHVQLLRHLSFKRKFFVPFIPTKHIALLFQTRNAPEQPLVSDETVAYVSRYLNWLQIKARHPLKVHELLVCSVSGCTVVVIECPDMMSALAMHSLAQDAGAPTVGSRYVLAFQCENSELVSEELDKSYYTIPTCTFCADRLEPTLTGYHSPTCRCEDDRKCSCQLEHSSCIICKTLFMMQCGDPAIRCAECDLSGDPWICLVCGFAGCSRYQARHAEGHYRQCRHFFSMSLLTQQIWDYDSDAFVHRVVLLHDNATGAVHRVKYPDRDTLDAALGERDGVDSFPEKSIKQYINAKFDSKVEMSNERLACAIRDELSTRRAEYERAAKRDSGRGMCVASSTQQDYESTPLLYNMMELNFGCGAQRERWHALCSTNRNLEENIQKQKKEERALQGTVARLQSKLRDVTMKFAEEHVELCKQVTEVQETIKDIETNIRMSKKVAAALEDNECQRFCVVDRTDQTDRTNNNSRKERNRKR</sequence>
<name>G0TU15_TRYVY</name>
<dbReference type="InterPro" id="IPR013083">
    <property type="entry name" value="Znf_RING/FYVE/PHD"/>
</dbReference>
<dbReference type="InterPro" id="IPR001607">
    <property type="entry name" value="Znf_UBP"/>
</dbReference>
<dbReference type="GO" id="GO:0007265">
    <property type="term" value="P:Ras protein signal transduction"/>
    <property type="evidence" value="ECO:0007669"/>
    <property type="project" value="TreeGrafter"/>
</dbReference>
<organism evidence="4">
    <name type="scientific">Trypanosoma vivax (strain Y486)</name>
    <dbReference type="NCBI Taxonomy" id="1055687"/>
    <lineage>
        <taxon>Eukaryota</taxon>
        <taxon>Discoba</taxon>
        <taxon>Euglenozoa</taxon>
        <taxon>Kinetoplastea</taxon>
        <taxon>Metakinetoplastina</taxon>
        <taxon>Trypanosomatida</taxon>
        <taxon>Trypanosomatidae</taxon>
        <taxon>Trypanosoma</taxon>
        <taxon>Duttonella</taxon>
    </lineage>
</organism>
<keyword evidence="1" id="KW-0862">Zinc</keyword>
<protein>
    <recommendedName>
        <fullName evidence="3">UBP-type domain-containing protein</fullName>
    </recommendedName>
</protein>
<dbReference type="GO" id="GO:0016567">
    <property type="term" value="P:protein ubiquitination"/>
    <property type="evidence" value="ECO:0007669"/>
    <property type="project" value="TreeGrafter"/>
</dbReference>
<evidence type="ECO:0000259" key="3">
    <source>
        <dbReference type="PROSITE" id="PS50271"/>
    </source>
</evidence>
<dbReference type="PANTHER" id="PTHR24007">
    <property type="entry name" value="BRCA1-ASSOCIATED PROTEIN"/>
    <property type="match status" value="1"/>
</dbReference>
<gene>
    <name evidence="4" type="ORF">TVY486_0401130</name>
</gene>
<feature type="coiled-coil region" evidence="2">
    <location>
        <begin position="402"/>
        <end position="429"/>
    </location>
</feature>
<accession>G0TU15</accession>
<keyword evidence="1" id="KW-0863">Zinc-finger</keyword>
<reference evidence="4" key="1">
    <citation type="journal article" date="2012" name="Proc. Natl. Acad. Sci. U.S.A.">
        <title>Antigenic diversity is generated by distinct evolutionary mechanisms in African trypanosome species.</title>
        <authorList>
            <person name="Jackson A.P."/>
            <person name="Berry A."/>
            <person name="Aslett M."/>
            <person name="Allison H.C."/>
            <person name="Burton P."/>
            <person name="Vavrova-Anderson J."/>
            <person name="Brown R."/>
            <person name="Browne H."/>
            <person name="Corton N."/>
            <person name="Hauser H."/>
            <person name="Gamble J."/>
            <person name="Gilderthorp R."/>
            <person name="Marcello L."/>
            <person name="McQuillan J."/>
            <person name="Otto T.D."/>
            <person name="Quail M.A."/>
            <person name="Sanders M.J."/>
            <person name="van Tonder A."/>
            <person name="Ginger M.L."/>
            <person name="Field M.C."/>
            <person name="Barry J.D."/>
            <person name="Hertz-Fowler C."/>
            <person name="Berriman M."/>
        </authorList>
    </citation>
    <scope>NUCLEOTIDE SEQUENCE</scope>
    <source>
        <strain evidence="4">Y486</strain>
    </source>
</reference>
<dbReference type="Gene3D" id="3.30.40.10">
    <property type="entry name" value="Zinc/RING finger domain, C3HC4 (zinc finger)"/>
    <property type="match status" value="1"/>
</dbReference>
<dbReference type="PANTHER" id="PTHR24007:SF7">
    <property type="entry name" value="BRCA1-ASSOCIATED PROTEIN"/>
    <property type="match status" value="1"/>
</dbReference>
<dbReference type="PROSITE" id="PS50271">
    <property type="entry name" value="ZF_UBP"/>
    <property type="match status" value="1"/>
</dbReference>
<dbReference type="Pfam" id="PF02148">
    <property type="entry name" value="zf-UBP"/>
    <property type="match status" value="1"/>
</dbReference>
<dbReference type="SMART" id="SM00290">
    <property type="entry name" value="ZnF_UBP"/>
    <property type="match status" value="1"/>
</dbReference>
<dbReference type="GO" id="GO:0061630">
    <property type="term" value="F:ubiquitin protein ligase activity"/>
    <property type="evidence" value="ECO:0007669"/>
    <property type="project" value="TreeGrafter"/>
</dbReference>
<dbReference type="EMBL" id="HE573020">
    <property type="protein sequence ID" value="CCC47448.1"/>
    <property type="molecule type" value="Genomic_DNA"/>
</dbReference>
<evidence type="ECO:0000313" key="4">
    <source>
        <dbReference type="EMBL" id="CCC47448.1"/>
    </source>
</evidence>
<feature type="domain" description="UBP-type" evidence="3">
    <location>
        <begin position="179"/>
        <end position="294"/>
    </location>
</feature>
<dbReference type="SUPFAM" id="SSF57850">
    <property type="entry name" value="RING/U-box"/>
    <property type="match status" value="1"/>
</dbReference>
<dbReference type="AlphaFoldDB" id="G0TU15"/>
<dbReference type="GO" id="GO:0005737">
    <property type="term" value="C:cytoplasm"/>
    <property type="evidence" value="ECO:0007669"/>
    <property type="project" value="TreeGrafter"/>
</dbReference>
<keyword evidence="1" id="KW-0479">Metal-binding</keyword>
<evidence type="ECO:0000256" key="2">
    <source>
        <dbReference type="SAM" id="Coils"/>
    </source>
</evidence>
<dbReference type="GO" id="GO:0008270">
    <property type="term" value="F:zinc ion binding"/>
    <property type="evidence" value="ECO:0007669"/>
    <property type="project" value="UniProtKB-KW"/>
</dbReference>
<proteinExistence type="predicted"/>
<evidence type="ECO:0000256" key="1">
    <source>
        <dbReference type="PROSITE-ProRule" id="PRU00502"/>
    </source>
</evidence>